<reference evidence="1 2" key="1">
    <citation type="submission" date="2020-07" db="EMBL/GenBank/DDBJ databases">
        <title>MOT database genomes.</title>
        <authorList>
            <person name="Joseph S."/>
            <person name="Aduse-Opoku J."/>
            <person name="Hashim A."/>
            <person name="Wade W."/>
            <person name="Curtis M."/>
        </authorList>
    </citation>
    <scope>NUCLEOTIDE SEQUENCE [LARGE SCALE GENOMIC DNA]</scope>
    <source>
        <strain evidence="1 2">STR</strain>
    </source>
</reference>
<dbReference type="EMBL" id="JACBXX010000127">
    <property type="protein sequence ID" value="NYS96666.1"/>
    <property type="molecule type" value="Genomic_DNA"/>
</dbReference>
<accession>A0A7Z0M6L5</accession>
<name>A0A7Z0M6L5_9STRE</name>
<dbReference type="Proteomes" id="UP000589521">
    <property type="component" value="Unassembled WGS sequence"/>
</dbReference>
<comment type="caution">
    <text evidence="1">The sequence shown here is derived from an EMBL/GenBank/DDBJ whole genome shotgun (WGS) entry which is preliminary data.</text>
</comment>
<gene>
    <name evidence="1" type="ORF">HZY94_05680</name>
</gene>
<organism evidence="1 2">
    <name type="scientific">Streptococcus danieliae</name>
    <dbReference type="NCBI Taxonomy" id="747656"/>
    <lineage>
        <taxon>Bacteria</taxon>
        <taxon>Bacillati</taxon>
        <taxon>Bacillota</taxon>
        <taxon>Bacilli</taxon>
        <taxon>Lactobacillales</taxon>
        <taxon>Streptococcaceae</taxon>
        <taxon>Streptococcus</taxon>
    </lineage>
</organism>
<evidence type="ECO:0000313" key="1">
    <source>
        <dbReference type="EMBL" id="NYS96666.1"/>
    </source>
</evidence>
<evidence type="ECO:0000313" key="2">
    <source>
        <dbReference type="Proteomes" id="UP000589521"/>
    </source>
</evidence>
<dbReference type="RefSeq" id="WP_218925726.1">
    <property type="nucleotide sequence ID" value="NZ_JACBXX010000127.1"/>
</dbReference>
<sequence length="72" mass="8313">MRLENLTGHPIHLWNGSLDEYVYTLEESENFSPLRCGTHRSTIGEYNGVEIIKMEYHLNVPLSLLKKNQGIL</sequence>
<proteinExistence type="predicted"/>
<dbReference type="AlphaFoldDB" id="A0A7Z0M6L5"/>
<protein>
    <submittedName>
        <fullName evidence="1">Uncharacterized protein</fullName>
    </submittedName>
</protein>